<comment type="caution">
    <text evidence="4">The sequence shown here is derived from an EMBL/GenBank/DDBJ whole genome shotgun (WGS) entry which is preliminary data.</text>
</comment>
<dbReference type="Gene3D" id="2.60.40.790">
    <property type="match status" value="1"/>
</dbReference>
<feature type="domain" description="SHSP" evidence="3">
    <location>
        <begin position="17"/>
        <end position="127"/>
    </location>
</feature>
<dbReference type="RefSeq" id="WP_380044361.1">
    <property type="nucleotide sequence ID" value="NZ_JBHLTC010000006.1"/>
</dbReference>
<gene>
    <name evidence="4" type="ORF">ACFFGN_06285</name>
</gene>
<evidence type="ECO:0000259" key="3">
    <source>
        <dbReference type="PROSITE" id="PS01031"/>
    </source>
</evidence>
<dbReference type="CDD" id="cd06464">
    <property type="entry name" value="ACD_sHsps-like"/>
    <property type="match status" value="1"/>
</dbReference>
<comment type="similarity">
    <text evidence="1 2">Belongs to the small heat shock protein (HSP20) family.</text>
</comment>
<evidence type="ECO:0000313" key="4">
    <source>
        <dbReference type="EMBL" id="MFC0623660.1"/>
    </source>
</evidence>
<evidence type="ECO:0000313" key="5">
    <source>
        <dbReference type="Proteomes" id="UP001589890"/>
    </source>
</evidence>
<organism evidence="4 5">
    <name type="scientific">Kribbella deserti</name>
    <dbReference type="NCBI Taxonomy" id="1926257"/>
    <lineage>
        <taxon>Bacteria</taxon>
        <taxon>Bacillati</taxon>
        <taxon>Actinomycetota</taxon>
        <taxon>Actinomycetes</taxon>
        <taxon>Propionibacteriales</taxon>
        <taxon>Kribbellaceae</taxon>
        <taxon>Kribbella</taxon>
    </lineage>
</organism>
<reference evidence="4 5" key="1">
    <citation type="submission" date="2024-09" db="EMBL/GenBank/DDBJ databases">
        <authorList>
            <person name="Sun Q."/>
            <person name="Mori K."/>
        </authorList>
    </citation>
    <scope>NUCLEOTIDE SEQUENCE [LARGE SCALE GENOMIC DNA]</scope>
    <source>
        <strain evidence="4 5">CGMCC 1.15906</strain>
    </source>
</reference>
<keyword evidence="5" id="KW-1185">Reference proteome</keyword>
<name>A0ABV6QG83_9ACTN</name>
<proteinExistence type="inferred from homology"/>
<dbReference type="Pfam" id="PF00011">
    <property type="entry name" value="HSP20"/>
    <property type="match status" value="1"/>
</dbReference>
<dbReference type="PROSITE" id="PS01031">
    <property type="entry name" value="SHSP"/>
    <property type="match status" value="1"/>
</dbReference>
<dbReference type="PANTHER" id="PTHR11527">
    <property type="entry name" value="HEAT-SHOCK PROTEIN 20 FAMILY MEMBER"/>
    <property type="match status" value="1"/>
</dbReference>
<evidence type="ECO:0000256" key="1">
    <source>
        <dbReference type="PROSITE-ProRule" id="PRU00285"/>
    </source>
</evidence>
<dbReference type="InterPro" id="IPR031107">
    <property type="entry name" value="Small_HSP"/>
</dbReference>
<protein>
    <submittedName>
        <fullName evidence="4">Hsp20/alpha crystallin family protein</fullName>
    </submittedName>
</protein>
<dbReference type="SUPFAM" id="SSF49764">
    <property type="entry name" value="HSP20-like chaperones"/>
    <property type="match status" value="1"/>
</dbReference>
<dbReference type="Proteomes" id="UP001589890">
    <property type="component" value="Unassembled WGS sequence"/>
</dbReference>
<evidence type="ECO:0000256" key="2">
    <source>
        <dbReference type="RuleBase" id="RU003616"/>
    </source>
</evidence>
<dbReference type="InterPro" id="IPR002068">
    <property type="entry name" value="A-crystallin/Hsp20_dom"/>
</dbReference>
<sequence>MIRTDPFQVLDRLVRLSGGAQASMPMDSYRSGDEFVVALDLPGVDPGQIDLDVERHVLTVKAERRPLGDDVQPVISERPTGVFSRRLFLGEGLDTERIEAEYAEGVLVLRIPVADQAKPRKIEVTTADQKQLST</sequence>
<dbReference type="InterPro" id="IPR008978">
    <property type="entry name" value="HSP20-like_chaperone"/>
</dbReference>
<accession>A0ABV6QG83</accession>
<dbReference type="EMBL" id="JBHLTC010000006">
    <property type="protein sequence ID" value="MFC0623660.1"/>
    <property type="molecule type" value="Genomic_DNA"/>
</dbReference>